<organism evidence="3 4">
    <name type="scientific">Bombilactobacillus mellifer</name>
    <dbReference type="NCBI Taxonomy" id="1218492"/>
    <lineage>
        <taxon>Bacteria</taxon>
        <taxon>Bacillati</taxon>
        <taxon>Bacillota</taxon>
        <taxon>Bacilli</taxon>
        <taxon>Lactobacillales</taxon>
        <taxon>Lactobacillaceae</taxon>
        <taxon>Bombilactobacillus</taxon>
    </lineage>
</organism>
<evidence type="ECO:0000256" key="1">
    <source>
        <dbReference type="ARBA" id="ARBA00007162"/>
    </source>
</evidence>
<dbReference type="HOGENOM" id="CLU_051472_0_0_9"/>
<dbReference type="RefSeq" id="WP_046317419.1">
    <property type="nucleotide sequence ID" value="NZ_JBHSZT010000005.1"/>
</dbReference>
<dbReference type="PATRIC" id="fig|1218492.5.peg.1408"/>
<name>A0A0F4LQ12_9LACO</name>
<comment type="caution">
    <text evidence="3">The sequence shown here is derived from an EMBL/GenBank/DDBJ whole genome shotgun (WGS) entry which is preliminary data.</text>
</comment>
<dbReference type="NCBIfam" id="TIGR01098">
    <property type="entry name" value="3A0109s03R"/>
    <property type="match status" value="1"/>
</dbReference>
<evidence type="ECO:0000313" key="3">
    <source>
        <dbReference type="EMBL" id="KJY60670.1"/>
    </source>
</evidence>
<dbReference type="InterPro" id="IPR005770">
    <property type="entry name" value="PhnD"/>
</dbReference>
<dbReference type="EMBL" id="JXJQ01000010">
    <property type="protein sequence ID" value="KJY60670.1"/>
    <property type="molecule type" value="Genomic_DNA"/>
</dbReference>
<gene>
    <name evidence="3" type="ORF">JG30_13570</name>
</gene>
<dbReference type="PANTHER" id="PTHR35841">
    <property type="entry name" value="PHOSPHONATES-BINDING PERIPLASMIC PROTEIN"/>
    <property type="match status" value="1"/>
</dbReference>
<dbReference type="STRING" id="1218492.JG30_13570"/>
<evidence type="ECO:0000313" key="4">
    <source>
        <dbReference type="Proteomes" id="UP000033558"/>
    </source>
</evidence>
<reference evidence="3 4" key="1">
    <citation type="submission" date="2015-01" db="EMBL/GenBank/DDBJ databases">
        <title>Comparative genomics of the lactic acid bacteria isolated from the honey bee gut.</title>
        <authorList>
            <person name="Ellegaard K.M."/>
            <person name="Tamarit D."/>
            <person name="Javelind E."/>
            <person name="Olofsson T."/>
            <person name="Andersson S.G."/>
            <person name="Vasquez A."/>
        </authorList>
    </citation>
    <scope>NUCLEOTIDE SEQUENCE [LARGE SCALE GENOMIC DNA]</scope>
    <source>
        <strain evidence="3 4">Bin4</strain>
    </source>
</reference>
<evidence type="ECO:0000256" key="2">
    <source>
        <dbReference type="ARBA" id="ARBA00022729"/>
    </source>
</evidence>
<dbReference type="PANTHER" id="PTHR35841:SF1">
    <property type="entry name" value="PHOSPHONATES-BINDING PERIPLASMIC PROTEIN"/>
    <property type="match status" value="1"/>
</dbReference>
<dbReference type="CDD" id="cd01071">
    <property type="entry name" value="PBP2_PhnD_like"/>
    <property type="match status" value="1"/>
</dbReference>
<dbReference type="AlphaFoldDB" id="A0A0F4LQ12"/>
<dbReference type="Pfam" id="PF12974">
    <property type="entry name" value="Phosphonate-bd"/>
    <property type="match status" value="1"/>
</dbReference>
<comment type="similarity">
    <text evidence="1">Belongs to the phosphate/phosphite/phosphonate binding protein family.</text>
</comment>
<dbReference type="PROSITE" id="PS51257">
    <property type="entry name" value="PROKAR_LIPOPROTEIN"/>
    <property type="match status" value="1"/>
</dbReference>
<dbReference type="Proteomes" id="UP000033558">
    <property type="component" value="Unassembled WGS sequence"/>
</dbReference>
<keyword evidence="4" id="KW-1185">Reference proteome</keyword>
<sequence length="305" mass="33891">MQKLSKVILTVTAIFTLSGCSQQNNSQSQKKPLVLEFVPSNNNSDLKTETHSFSKYLSKKLHRTVKIHLSTDRTNIVEAMQSKKIDIGIMPPASFVQAQQNKSAVGLLTAQRLAYNPQTEKLEKHLADGYKAEVIAKTDSKINKLSDLKNRKIATLDANSASGYIYPAVELKKLGINLEKDNKTIVVNDIPSEITAVLNNQVDAAFVFQGARQVFNGKVGNSDLYKSLKVVALSKANIPNDVIAVKTQMDPKLQKQVKRVFQQMPHDPAGKKAMKLWNHNGYASFKNSDFQTMASYIKQAKSIKQ</sequence>
<protein>
    <submittedName>
        <fullName evidence="3">Phosphate/phosphite/phosphonate ABC transporter, periplasmic binding protein</fullName>
    </submittedName>
</protein>
<dbReference type="Gene3D" id="3.40.190.10">
    <property type="entry name" value="Periplasmic binding protein-like II"/>
    <property type="match status" value="2"/>
</dbReference>
<proteinExistence type="inferred from homology"/>
<dbReference type="GO" id="GO:0043190">
    <property type="term" value="C:ATP-binding cassette (ABC) transporter complex"/>
    <property type="evidence" value="ECO:0007669"/>
    <property type="project" value="InterPro"/>
</dbReference>
<accession>A0A0F4LQ12</accession>
<dbReference type="SUPFAM" id="SSF53850">
    <property type="entry name" value="Periplasmic binding protein-like II"/>
    <property type="match status" value="1"/>
</dbReference>
<dbReference type="GO" id="GO:0055085">
    <property type="term" value="P:transmembrane transport"/>
    <property type="evidence" value="ECO:0007669"/>
    <property type="project" value="InterPro"/>
</dbReference>
<keyword evidence="2" id="KW-0732">Signal</keyword>